<protein>
    <submittedName>
        <fullName evidence="2">Uncharacterized protein</fullName>
    </submittedName>
</protein>
<evidence type="ECO:0000313" key="3">
    <source>
        <dbReference type="Proteomes" id="UP000001593"/>
    </source>
</evidence>
<keyword evidence="3" id="KW-1185">Reference proteome</keyword>
<evidence type="ECO:0000313" key="2">
    <source>
        <dbReference type="EMBL" id="EDO45686.1"/>
    </source>
</evidence>
<reference evidence="2 3" key="1">
    <citation type="journal article" date="2007" name="Science">
        <title>Sea anemone genome reveals ancestral eumetazoan gene repertoire and genomic organization.</title>
        <authorList>
            <person name="Putnam N.H."/>
            <person name="Srivastava M."/>
            <person name="Hellsten U."/>
            <person name="Dirks B."/>
            <person name="Chapman J."/>
            <person name="Salamov A."/>
            <person name="Terry A."/>
            <person name="Shapiro H."/>
            <person name="Lindquist E."/>
            <person name="Kapitonov V.V."/>
            <person name="Jurka J."/>
            <person name="Genikhovich G."/>
            <person name="Grigoriev I.V."/>
            <person name="Lucas S.M."/>
            <person name="Steele R.E."/>
            <person name="Finnerty J.R."/>
            <person name="Technau U."/>
            <person name="Martindale M.Q."/>
            <person name="Rokhsar D.S."/>
        </authorList>
    </citation>
    <scope>NUCLEOTIDE SEQUENCE [LARGE SCALE GENOMIC DNA]</scope>
    <source>
        <strain evidence="3">CH2 X CH6</strain>
    </source>
</reference>
<feature type="compositionally biased region" description="Basic and acidic residues" evidence="1">
    <location>
        <begin position="1"/>
        <end position="12"/>
    </location>
</feature>
<evidence type="ECO:0000256" key="1">
    <source>
        <dbReference type="SAM" id="MobiDB-lite"/>
    </source>
</evidence>
<organism evidence="2 3">
    <name type="scientific">Nematostella vectensis</name>
    <name type="common">Starlet sea anemone</name>
    <dbReference type="NCBI Taxonomy" id="45351"/>
    <lineage>
        <taxon>Eukaryota</taxon>
        <taxon>Metazoa</taxon>
        <taxon>Cnidaria</taxon>
        <taxon>Anthozoa</taxon>
        <taxon>Hexacorallia</taxon>
        <taxon>Actiniaria</taxon>
        <taxon>Edwardsiidae</taxon>
        <taxon>Nematostella</taxon>
    </lineage>
</organism>
<dbReference type="AlphaFoldDB" id="A7RS54"/>
<dbReference type="InParanoid" id="A7RS54"/>
<dbReference type="EMBL" id="DS469533">
    <property type="protein sequence ID" value="EDO45686.1"/>
    <property type="molecule type" value="Genomic_DNA"/>
</dbReference>
<dbReference type="HOGENOM" id="CLU_2017928_0_0_1"/>
<name>A7RS54_NEMVE</name>
<gene>
    <name evidence="2" type="ORF">NEMVEDRAFT_v1g240324</name>
</gene>
<accession>A7RS54</accession>
<sequence>MEMRLNSDDGGYKTRPNLPPHQESNAVSWKARFSEFARDVIFAAQSKVQDIDLNVVTYFPRKREAEAVVIHDASCPSLIKMSRARLVSSRRLVNNHRHRGVFTEKSDEKVVLNSPVVTRALTR</sequence>
<dbReference type="Proteomes" id="UP000001593">
    <property type="component" value="Unassembled WGS sequence"/>
</dbReference>
<feature type="region of interest" description="Disordered" evidence="1">
    <location>
        <begin position="1"/>
        <end position="24"/>
    </location>
</feature>
<proteinExistence type="predicted"/>